<feature type="region of interest" description="Disordered" evidence="1">
    <location>
        <begin position="1"/>
        <end position="25"/>
    </location>
</feature>
<organism evidence="2 3">
    <name type="scientific">Streptomyces xiamenensis</name>
    <dbReference type="NCBI Taxonomy" id="408015"/>
    <lineage>
        <taxon>Bacteria</taxon>
        <taxon>Bacillati</taxon>
        <taxon>Actinomycetota</taxon>
        <taxon>Actinomycetes</taxon>
        <taxon>Kitasatosporales</taxon>
        <taxon>Streptomycetaceae</taxon>
        <taxon>Streptomyces</taxon>
    </lineage>
</organism>
<sequence length="50" mass="5036">MCGPLPGEEHGDVISGGAGAPGDEPDELAVAVVRRDGKAVHLRAGVQTSR</sequence>
<keyword evidence="3" id="KW-1185">Reference proteome</keyword>
<evidence type="ECO:0000313" key="2">
    <source>
        <dbReference type="EMBL" id="AKV72206.1"/>
    </source>
</evidence>
<name>A0A0R8L9P0_9ACTN</name>
<evidence type="ECO:0000313" key="3">
    <source>
        <dbReference type="Proteomes" id="UP000034034"/>
    </source>
</evidence>
<dbReference type="PATRIC" id="fig|408015.6.peg.3"/>
<dbReference type="Proteomes" id="UP000034034">
    <property type="component" value="Chromosome"/>
</dbReference>
<reference evidence="2" key="1">
    <citation type="submission" date="2019-08" db="EMBL/GenBank/DDBJ databases">
        <title>Complete genome sequence of a mangrove-derived Streptomyces xiamenensis.</title>
        <authorList>
            <person name="Xu J."/>
        </authorList>
    </citation>
    <scope>NUCLEOTIDE SEQUENCE</scope>
    <source>
        <strain evidence="2">318</strain>
    </source>
</reference>
<dbReference type="AlphaFoldDB" id="A0A0R8L9P0"/>
<dbReference type="KEGG" id="sxi:SXIM_00002"/>
<protein>
    <submittedName>
        <fullName evidence="2">Uncharacterized protein</fullName>
    </submittedName>
</protein>
<gene>
    <name evidence="2" type="ORF">SXIM_00002</name>
</gene>
<accession>A0A0R8L9P0</accession>
<dbReference type="EMBL" id="CP009922">
    <property type="protein sequence ID" value="AKV72206.1"/>
    <property type="molecule type" value="Genomic_DNA"/>
</dbReference>
<proteinExistence type="predicted"/>
<evidence type="ECO:0000256" key="1">
    <source>
        <dbReference type="SAM" id="MobiDB-lite"/>
    </source>
</evidence>